<comment type="caution">
    <text evidence="4">The sequence shown here is derived from an EMBL/GenBank/DDBJ whole genome shotgun (WGS) entry which is preliminary data.</text>
</comment>
<organism evidence="4 5">
    <name type="scientific">Alteriqipengyuania abyssalis</name>
    <dbReference type="NCBI Taxonomy" id="2860200"/>
    <lineage>
        <taxon>Bacteria</taxon>
        <taxon>Pseudomonadati</taxon>
        <taxon>Pseudomonadota</taxon>
        <taxon>Alphaproteobacteria</taxon>
        <taxon>Sphingomonadales</taxon>
        <taxon>Erythrobacteraceae</taxon>
        <taxon>Alteriqipengyuania</taxon>
    </lineage>
</organism>
<dbReference type="Proteomes" id="UP000759298">
    <property type="component" value="Unassembled WGS sequence"/>
</dbReference>
<evidence type="ECO:0000256" key="2">
    <source>
        <dbReference type="SAM" id="Phobius"/>
    </source>
</evidence>
<feature type="transmembrane region" description="Helical" evidence="2">
    <location>
        <begin position="41"/>
        <end position="62"/>
    </location>
</feature>
<name>A0ABS7PFC7_9SPHN</name>
<protein>
    <submittedName>
        <fullName evidence="4">PH domain-containing protein</fullName>
    </submittedName>
</protein>
<evidence type="ECO:0000313" key="4">
    <source>
        <dbReference type="EMBL" id="MBY8337788.1"/>
    </source>
</evidence>
<feature type="transmembrane region" description="Helical" evidence="2">
    <location>
        <begin position="68"/>
        <end position="90"/>
    </location>
</feature>
<keyword evidence="2" id="KW-0472">Membrane</keyword>
<dbReference type="RefSeq" id="WP_222825294.1">
    <property type="nucleotide sequence ID" value="NZ_JAHWXP010000003.1"/>
</dbReference>
<dbReference type="EMBL" id="JAHWXP010000003">
    <property type="protein sequence ID" value="MBY8337788.1"/>
    <property type="molecule type" value="Genomic_DNA"/>
</dbReference>
<feature type="domain" description="YdbS-like PH" evidence="3">
    <location>
        <begin position="91"/>
        <end position="163"/>
    </location>
</feature>
<keyword evidence="2" id="KW-0812">Transmembrane</keyword>
<dbReference type="NCBIfam" id="NF040894">
    <property type="entry name" value="puhB_PGC"/>
    <property type="match status" value="1"/>
</dbReference>
<gene>
    <name evidence="4" type="ORF">KYN89_12115</name>
</gene>
<dbReference type="Pfam" id="PF03703">
    <property type="entry name" value="bPH_2"/>
    <property type="match status" value="1"/>
</dbReference>
<evidence type="ECO:0000256" key="1">
    <source>
        <dbReference type="SAM" id="MobiDB-lite"/>
    </source>
</evidence>
<dbReference type="InterPro" id="IPR054839">
    <property type="entry name" value="puhB_PGC"/>
</dbReference>
<proteinExistence type="predicted"/>
<keyword evidence="5" id="KW-1185">Reference proteome</keyword>
<sequence>MTARKSPSLSAAQIDALWHPQADEAVLWQGRPDPMVLARSAFHTPLVAGYFALLALIAVAMGSGPGGIATTLAAGAAVLAILYATAFASARTTRYILTDRRVILHIGIAIEKTVNIPLKQIGAAHLSERGHGFGDIVLEPNGERTLGYLLLWPHARPWRLAKPQPMLRALPGAANVAEQLAHAVAAHEAIERGQAQERPAQARTPAMEGALA</sequence>
<feature type="region of interest" description="Disordered" evidence="1">
    <location>
        <begin position="192"/>
        <end position="212"/>
    </location>
</feature>
<evidence type="ECO:0000313" key="5">
    <source>
        <dbReference type="Proteomes" id="UP000759298"/>
    </source>
</evidence>
<dbReference type="InterPro" id="IPR005182">
    <property type="entry name" value="YdbS-like_PH"/>
</dbReference>
<accession>A0ABS7PFC7</accession>
<evidence type="ECO:0000259" key="3">
    <source>
        <dbReference type="Pfam" id="PF03703"/>
    </source>
</evidence>
<keyword evidence="2" id="KW-1133">Transmembrane helix</keyword>
<reference evidence="4 5" key="1">
    <citation type="submission" date="2021-07" db="EMBL/GenBank/DDBJ databases">
        <title>Alteriqipengyuania abyssalis NZ-12B nov, sp.nov isolated from deep sea sponge in pacific ocean.</title>
        <authorList>
            <person name="Tareen S."/>
            <person name="Wink J."/>
        </authorList>
    </citation>
    <scope>NUCLEOTIDE SEQUENCE [LARGE SCALE GENOMIC DNA]</scope>
    <source>
        <strain evidence="4 5">NZ-12B</strain>
    </source>
</reference>